<evidence type="ECO:0000256" key="3">
    <source>
        <dbReference type="ARBA" id="ARBA00022723"/>
    </source>
</evidence>
<reference evidence="15" key="2">
    <citation type="submission" date="2025-08" db="UniProtKB">
        <authorList>
            <consortium name="RefSeq"/>
        </authorList>
    </citation>
    <scope>IDENTIFICATION</scope>
    <source>
        <tissue evidence="15">Blood</tissue>
    </source>
</reference>
<evidence type="ECO:0000256" key="5">
    <source>
        <dbReference type="ARBA" id="ARBA00022737"/>
    </source>
</evidence>
<dbReference type="InterPro" id="IPR039808">
    <property type="entry name" value="Cadherin"/>
</dbReference>
<keyword evidence="2" id="KW-1003">Cell membrane</keyword>
<dbReference type="FunFam" id="2.60.40.60:FF:000019">
    <property type="entry name" value="Cadherin 2"/>
    <property type="match status" value="1"/>
</dbReference>
<evidence type="ECO:0000313" key="15">
    <source>
        <dbReference type="RefSeq" id="XP_053542223.1"/>
    </source>
</evidence>
<dbReference type="SUPFAM" id="SSF49313">
    <property type="entry name" value="Cadherin-like"/>
    <property type="match status" value="4"/>
</dbReference>
<dbReference type="GO" id="GO:0034332">
    <property type="term" value="P:adherens junction organization"/>
    <property type="evidence" value="ECO:0007669"/>
    <property type="project" value="TreeGrafter"/>
</dbReference>
<comment type="subcellular location">
    <subcellularLocation>
        <location evidence="1">Cell membrane</location>
    </subcellularLocation>
</comment>
<evidence type="ECO:0000313" key="14">
    <source>
        <dbReference type="Proteomes" id="UP000221080"/>
    </source>
</evidence>
<evidence type="ECO:0000256" key="1">
    <source>
        <dbReference type="ARBA" id="ARBA00004236"/>
    </source>
</evidence>
<keyword evidence="7" id="KW-0130">Cell adhesion</keyword>
<keyword evidence="5" id="KW-0677">Repeat</keyword>
<feature type="transmembrane region" description="Helical" evidence="11">
    <location>
        <begin position="578"/>
        <end position="597"/>
    </location>
</feature>
<dbReference type="GO" id="GO:0044331">
    <property type="term" value="P:cell-cell adhesion mediated by cadherin"/>
    <property type="evidence" value="ECO:0007669"/>
    <property type="project" value="TreeGrafter"/>
</dbReference>
<dbReference type="FunFam" id="2.60.40.60:FF:000095">
    <property type="entry name" value="Cadherin 13"/>
    <property type="match status" value="1"/>
</dbReference>
<keyword evidence="9" id="KW-0325">Glycoprotein</keyword>
<dbReference type="AlphaFoldDB" id="A0A9F7TNW0"/>
<keyword evidence="8 11" id="KW-0472">Membrane</keyword>
<dbReference type="RefSeq" id="XP_053542223.1">
    <property type="nucleotide sequence ID" value="XM_053686248.1"/>
</dbReference>
<protein>
    <submittedName>
        <fullName evidence="15">Cadherin-13 isoform X1</fullName>
    </submittedName>
</protein>
<feature type="domain" description="Cadherin" evidence="13">
    <location>
        <begin position="491"/>
        <end position="579"/>
    </location>
</feature>
<dbReference type="KEGG" id="ipu:128635117"/>
<dbReference type="PROSITE" id="PS50268">
    <property type="entry name" value="CADHERIN_2"/>
    <property type="match status" value="4"/>
</dbReference>
<dbReference type="PANTHER" id="PTHR24027:SF433">
    <property type="entry name" value="CADHERIN 27-RELATED"/>
    <property type="match status" value="1"/>
</dbReference>
<dbReference type="InterPro" id="IPR020894">
    <property type="entry name" value="Cadherin_CS"/>
</dbReference>
<organism evidence="14 15">
    <name type="scientific">Ictalurus punctatus</name>
    <name type="common">Channel catfish</name>
    <name type="synonym">Silurus punctatus</name>
    <dbReference type="NCBI Taxonomy" id="7998"/>
    <lineage>
        <taxon>Eukaryota</taxon>
        <taxon>Metazoa</taxon>
        <taxon>Chordata</taxon>
        <taxon>Craniata</taxon>
        <taxon>Vertebrata</taxon>
        <taxon>Euteleostomi</taxon>
        <taxon>Actinopterygii</taxon>
        <taxon>Neopterygii</taxon>
        <taxon>Teleostei</taxon>
        <taxon>Ostariophysi</taxon>
        <taxon>Siluriformes</taxon>
        <taxon>Ictaluridae</taxon>
        <taxon>Ictalurus</taxon>
    </lineage>
</organism>
<feature type="domain" description="Cadherin" evidence="13">
    <location>
        <begin position="130"/>
        <end position="234"/>
    </location>
</feature>
<evidence type="ECO:0000256" key="6">
    <source>
        <dbReference type="ARBA" id="ARBA00022837"/>
    </source>
</evidence>
<keyword evidence="6 10" id="KW-0106">Calcium</keyword>
<dbReference type="GO" id="GO:0045296">
    <property type="term" value="F:cadherin binding"/>
    <property type="evidence" value="ECO:0007669"/>
    <property type="project" value="TreeGrafter"/>
</dbReference>
<dbReference type="PANTHER" id="PTHR24027">
    <property type="entry name" value="CADHERIN-23"/>
    <property type="match status" value="1"/>
</dbReference>
<dbReference type="GO" id="GO:0007156">
    <property type="term" value="P:homophilic cell adhesion via plasma membrane adhesion molecules"/>
    <property type="evidence" value="ECO:0007669"/>
    <property type="project" value="InterPro"/>
</dbReference>
<dbReference type="PROSITE" id="PS00232">
    <property type="entry name" value="CADHERIN_1"/>
    <property type="match status" value="2"/>
</dbReference>
<feature type="domain" description="Cadherin" evidence="13">
    <location>
        <begin position="249"/>
        <end position="365"/>
    </location>
</feature>
<feature type="domain" description="Cadherin" evidence="13">
    <location>
        <begin position="366"/>
        <end position="475"/>
    </location>
</feature>
<dbReference type="GO" id="GO:0007043">
    <property type="term" value="P:cell-cell junction assembly"/>
    <property type="evidence" value="ECO:0007669"/>
    <property type="project" value="TreeGrafter"/>
</dbReference>
<dbReference type="OMA" id="MKSNTEE"/>
<evidence type="ECO:0000259" key="13">
    <source>
        <dbReference type="PROSITE" id="PS50268"/>
    </source>
</evidence>
<reference evidence="14" key="1">
    <citation type="journal article" date="2016" name="Nat. Commun.">
        <title>The channel catfish genome sequence provides insights into the evolution of scale formation in teleosts.</title>
        <authorList>
            <person name="Liu Z."/>
            <person name="Liu S."/>
            <person name="Yao J."/>
            <person name="Bao L."/>
            <person name="Zhang J."/>
            <person name="Li Y."/>
            <person name="Jiang C."/>
            <person name="Sun L."/>
            <person name="Wang R."/>
            <person name="Zhang Y."/>
            <person name="Zhou T."/>
            <person name="Zeng Q."/>
            <person name="Fu Q."/>
            <person name="Gao S."/>
            <person name="Li N."/>
            <person name="Koren S."/>
            <person name="Jiang Y."/>
            <person name="Zimin A."/>
            <person name="Xu P."/>
            <person name="Phillippy A.M."/>
            <person name="Geng X."/>
            <person name="Song L."/>
            <person name="Sun F."/>
            <person name="Li C."/>
            <person name="Wang X."/>
            <person name="Chen A."/>
            <person name="Jin Y."/>
            <person name="Yuan Z."/>
            <person name="Yang Y."/>
            <person name="Tan S."/>
            <person name="Peatman E."/>
            <person name="Lu J."/>
            <person name="Qin Z."/>
            <person name="Dunham R."/>
            <person name="Li Z."/>
            <person name="Sonstegard T."/>
            <person name="Feng J."/>
            <person name="Danzmann R.G."/>
            <person name="Schroeder S."/>
            <person name="Scheffler B."/>
            <person name="Duke M.V."/>
            <person name="Ballard L."/>
            <person name="Kucuktas H."/>
            <person name="Kaltenboeck L."/>
            <person name="Liu H."/>
            <person name="Armbruster J."/>
            <person name="Xie Y."/>
            <person name="Kirby M.L."/>
            <person name="Tian Y."/>
            <person name="Flanagan M.E."/>
            <person name="Mu W."/>
            <person name="Waldbieser G.C."/>
        </authorList>
    </citation>
    <scope>NUCLEOTIDE SEQUENCE [LARGE SCALE GENOMIC DNA]</scope>
    <source>
        <strain evidence="14">SDA103</strain>
    </source>
</reference>
<keyword evidence="14" id="KW-1185">Reference proteome</keyword>
<feature type="chain" id="PRO_5039945631" evidence="12">
    <location>
        <begin position="19"/>
        <end position="807"/>
    </location>
</feature>
<dbReference type="GO" id="GO:0016477">
    <property type="term" value="P:cell migration"/>
    <property type="evidence" value="ECO:0007669"/>
    <property type="project" value="TreeGrafter"/>
</dbReference>
<keyword evidence="3" id="KW-0479">Metal-binding</keyword>
<dbReference type="SMART" id="SM00112">
    <property type="entry name" value="CA"/>
    <property type="match status" value="4"/>
</dbReference>
<name>A0A9F7TNW0_ICTPU</name>
<sequence>MRTIMAITIILFVMTVGAQEIGSSVSKIRQKRNWVVDIFTMKRGFNGTVGYVSIFGDIEDCDIYGPGVNENPKGIFLINKKTKEMTANGSVYYESRKNFTLIFECAHLQHVYERLAVDVLIEECHEPYFSKNTYIISAEESMLQGTNLLSMVVPNSVQNETLTFTVKVNPTPHYAMFVVSEKLEMSFRGCLDYEEHRKHTVVVEAKDNRLLTPHSSTATVIINVIDKNDHKPVITGKTGSGHIKERQIGAEVYRIQVLDKDSPGSPGWKANFTLHGEKAENFKIEANLKTNEGVLSVVKPLDYEETQVLNLTVQVENEEPFFSCSVRKMYYDGKMCDIDYSSDGSSSTVLSFPIIVEDVNDPPEFTDTVKHVTVMENTPSGYSLWTFTVTDQDRNPPNTHKFIKGKDIDNWVTIEPMTGKVSTAKVLDRESPFVQPFNSTYTVILHVVDDGIPPKTGTGTLIIHVLDQNDNAPLLKYNEVTICSPKSTTNITAVDPDLPPFSMPFTYKLQDDQGKWKLEPSKGETVNLVKDSSVYSGSYKLILNITDCGGFSSIQKLSVTVRNCSGDGRHLRRTGAPGIFIIFICLLLILCVLLMAFKCSWCSDQAEKIPFPEIGDSKTLLRCYNEEGPGNDVQIQKIFVHPPDDDLDVPAKQKDIIIIIEKNGKIYRKQRWRKRKHFQKSGEITEKEDLNRKYTISDDSLAQIGIMMNFMIEKKLSSLHDQGMELCDYKPHPYNNEGEPGDPAELDSISLADSQFSLGELENLDSKFHQLAELCRPDLIQQSYMSQASFSSHHYQHHHHHHSHHHL</sequence>
<keyword evidence="11" id="KW-1133">Transmembrane helix</keyword>
<evidence type="ECO:0000256" key="12">
    <source>
        <dbReference type="SAM" id="SignalP"/>
    </source>
</evidence>
<evidence type="ECO:0000256" key="8">
    <source>
        <dbReference type="ARBA" id="ARBA00023136"/>
    </source>
</evidence>
<dbReference type="GO" id="GO:0008013">
    <property type="term" value="F:beta-catenin binding"/>
    <property type="evidence" value="ECO:0007669"/>
    <property type="project" value="TreeGrafter"/>
</dbReference>
<keyword evidence="11" id="KW-0812">Transmembrane</keyword>
<evidence type="ECO:0000256" key="11">
    <source>
        <dbReference type="SAM" id="Phobius"/>
    </source>
</evidence>
<dbReference type="GO" id="GO:0016342">
    <property type="term" value="C:catenin complex"/>
    <property type="evidence" value="ECO:0007669"/>
    <property type="project" value="TreeGrafter"/>
</dbReference>
<evidence type="ECO:0000256" key="4">
    <source>
        <dbReference type="ARBA" id="ARBA00022729"/>
    </source>
</evidence>
<dbReference type="PRINTS" id="PR00205">
    <property type="entry name" value="CADHERIN"/>
</dbReference>
<accession>A0A9F7TNW0</accession>
<evidence type="ECO:0000256" key="7">
    <source>
        <dbReference type="ARBA" id="ARBA00022889"/>
    </source>
</evidence>
<dbReference type="GO" id="GO:0005509">
    <property type="term" value="F:calcium ion binding"/>
    <property type="evidence" value="ECO:0007669"/>
    <property type="project" value="UniProtKB-UniRule"/>
</dbReference>
<dbReference type="GO" id="GO:0000902">
    <property type="term" value="P:cell morphogenesis"/>
    <property type="evidence" value="ECO:0007669"/>
    <property type="project" value="TreeGrafter"/>
</dbReference>
<dbReference type="GO" id="GO:0005912">
    <property type="term" value="C:adherens junction"/>
    <property type="evidence" value="ECO:0007669"/>
    <property type="project" value="TreeGrafter"/>
</dbReference>
<dbReference type="InterPro" id="IPR015919">
    <property type="entry name" value="Cadherin-like_sf"/>
</dbReference>
<dbReference type="Proteomes" id="UP000221080">
    <property type="component" value="Chromosome 15"/>
</dbReference>
<dbReference type="CDD" id="cd11304">
    <property type="entry name" value="Cadherin_repeat"/>
    <property type="match status" value="4"/>
</dbReference>
<evidence type="ECO:0000256" key="2">
    <source>
        <dbReference type="ARBA" id="ARBA00022475"/>
    </source>
</evidence>
<dbReference type="InterPro" id="IPR002126">
    <property type="entry name" value="Cadherin-like_dom"/>
</dbReference>
<feature type="signal peptide" evidence="12">
    <location>
        <begin position="1"/>
        <end position="18"/>
    </location>
</feature>
<gene>
    <name evidence="15" type="primary">LOC128635117</name>
</gene>
<dbReference type="OrthoDB" id="9045962at2759"/>
<dbReference type="GO" id="GO:0016339">
    <property type="term" value="P:calcium-dependent cell-cell adhesion via plasma membrane cell adhesion molecules"/>
    <property type="evidence" value="ECO:0007669"/>
    <property type="project" value="TreeGrafter"/>
</dbReference>
<evidence type="ECO:0000256" key="10">
    <source>
        <dbReference type="PROSITE-ProRule" id="PRU00043"/>
    </source>
</evidence>
<dbReference type="Gene3D" id="2.60.40.60">
    <property type="entry name" value="Cadherins"/>
    <property type="match status" value="4"/>
</dbReference>
<dbReference type="GeneID" id="128635117"/>
<proteinExistence type="predicted"/>
<dbReference type="Pfam" id="PF00028">
    <property type="entry name" value="Cadherin"/>
    <property type="match status" value="2"/>
</dbReference>
<evidence type="ECO:0000256" key="9">
    <source>
        <dbReference type="ARBA" id="ARBA00023180"/>
    </source>
</evidence>
<keyword evidence="4 12" id="KW-0732">Signal</keyword>